<comment type="subcellular location">
    <subcellularLocation>
        <location evidence="1">Cell outer membrane</location>
        <topology evidence="1">Multi-pass membrane protein</topology>
    </subcellularLocation>
</comment>
<dbReference type="EMBL" id="CP000473">
    <property type="protein sequence ID" value="ABJ87940.1"/>
    <property type="molecule type" value="Genomic_DNA"/>
</dbReference>
<dbReference type="InterPro" id="IPR057601">
    <property type="entry name" value="Oar-like_b-barrel"/>
</dbReference>
<feature type="chain" id="PRO_5004162347" description="TonB-dependent transporter Oar-like beta-barrel domain-containing protein" evidence="7">
    <location>
        <begin position="25"/>
        <end position="1104"/>
    </location>
</feature>
<organism evidence="9">
    <name type="scientific">Solibacter usitatus (strain Ellin6076)</name>
    <dbReference type="NCBI Taxonomy" id="234267"/>
    <lineage>
        <taxon>Bacteria</taxon>
        <taxon>Pseudomonadati</taxon>
        <taxon>Acidobacteriota</taxon>
        <taxon>Terriglobia</taxon>
        <taxon>Bryobacterales</taxon>
        <taxon>Solibacteraceae</taxon>
        <taxon>Candidatus Solibacter</taxon>
    </lineage>
</organism>
<accession>Q01QY0</accession>
<evidence type="ECO:0000256" key="3">
    <source>
        <dbReference type="ARBA" id="ARBA00022452"/>
    </source>
</evidence>
<dbReference type="Pfam" id="PF25183">
    <property type="entry name" value="OMP_b-brl_4"/>
    <property type="match status" value="1"/>
</dbReference>
<dbReference type="PANTHER" id="PTHR30069:SF46">
    <property type="entry name" value="OAR PROTEIN"/>
    <property type="match status" value="1"/>
</dbReference>
<dbReference type="eggNOG" id="COG4932">
    <property type="taxonomic scope" value="Bacteria"/>
</dbReference>
<keyword evidence="3" id="KW-1134">Transmembrane beta strand</keyword>
<reference evidence="9" key="1">
    <citation type="submission" date="2006-10" db="EMBL/GenBank/DDBJ databases">
        <title>Complete sequence of Solibacter usitatus Ellin6076.</title>
        <authorList>
            <consortium name="US DOE Joint Genome Institute"/>
            <person name="Copeland A."/>
            <person name="Lucas S."/>
            <person name="Lapidus A."/>
            <person name="Barry K."/>
            <person name="Detter J.C."/>
            <person name="Glavina del Rio T."/>
            <person name="Hammon N."/>
            <person name="Israni S."/>
            <person name="Dalin E."/>
            <person name="Tice H."/>
            <person name="Pitluck S."/>
            <person name="Thompson L.S."/>
            <person name="Brettin T."/>
            <person name="Bruce D."/>
            <person name="Han C."/>
            <person name="Tapia R."/>
            <person name="Gilna P."/>
            <person name="Schmutz J."/>
            <person name="Larimer F."/>
            <person name="Land M."/>
            <person name="Hauser L."/>
            <person name="Kyrpides N."/>
            <person name="Mikhailova N."/>
            <person name="Janssen P.H."/>
            <person name="Kuske C.R."/>
            <person name="Richardson P."/>
        </authorList>
    </citation>
    <scope>NUCLEOTIDE SEQUENCE</scope>
    <source>
        <strain evidence="9">Ellin6076</strain>
    </source>
</reference>
<evidence type="ECO:0000259" key="8">
    <source>
        <dbReference type="Pfam" id="PF25183"/>
    </source>
</evidence>
<keyword evidence="6" id="KW-0998">Cell outer membrane</keyword>
<dbReference type="SUPFAM" id="SSF56935">
    <property type="entry name" value="Porins"/>
    <property type="match status" value="1"/>
</dbReference>
<proteinExistence type="predicted"/>
<dbReference type="GO" id="GO:0015344">
    <property type="term" value="F:siderophore uptake transmembrane transporter activity"/>
    <property type="evidence" value="ECO:0007669"/>
    <property type="project" value="TreeGrafter"/>
</dbReference>
<name>Q01QY0_SOLUE</name>
<dbReference type="PANTHER" id="PTHR30069">
    <property type="entry name" value="TONB-DEPENDENT OUTER MEMBRANE RECEPTOR"/>
    <property type="match status" value="1"/>
</dbReference>
<sequence length="1104" mass="118581" precursor="true">MTNSKLRLLGLILFTLAVCLVSFAQTVSGDLAGTVFDASGATIPNATIVARNDATGVETTTKSTGTGEYRISNLPIGTYTITVTAAGFTRAQIRSVNVELNKIATNNVKLDVGANVETVEVSASGATIDTTTAAVQNSFASTAIADLPITGTSGVINLSLLNAGVGSSGAVGLGTGPSVGGQRPRNNNFTIEGVDNNSGSVTGPLVTVPIDAVSEFSVQQNQISPEFGHSSGGQFNQIVKSGTNSLHGTAYEYLQNRNFNAADNLSLVNGDPLHPRYDNNRFGGSAGGPIKKNKIFFYGLYEYNPIGNSSSAGQLYAPTAAGWNTIASYANTPGFSQTNLNQLKQYLGTAGSAASSASVGGYPLVGPGNASLGNQVASAKPVEIGLLGISSPAFTNNEAGVGAIDFNISDKDSLRGRFILNRQGSIDTAASLPVFYQTVPVNNYLVAISEFHTFTPTITNEFRLGFNRYYNVYSAGDYKWPGLDQFPNVNIFDLNAQLGPDGNAPQGGIQNQYQITNNVSWVKGKHTLKFGFDGWKQISPQFFTQRSRGDYEWSNLSDYLFDYNPDYIAQRSLGNSEYYGDRIFTGLYVNDTWKATQHLTVNLGLRYEYQTVPYSETLQTRNAISNVPGLIEFQKPTAMKTAWMPRIGLAYSPGTSGKTSIRAGFGRSFDVLVDNFGLLTLPPQATTTVDVTGLDQSGFLAHGGIAPNATSAALSQADARAGTGGYVPNQVRPESLQWNIGIQHVFHENYTVESRYLGTRGIHLPVQAQLNRIPVVNGANALPFYTSAPSQATLNGLTTSLNGLNAAFAAKADVDPRYLAAGFTGIITSYQPWGNSTYHGWANQITRRFSNGLQFVGSYTFSHNIDDSTAEVFSTYTTPRRPQDIRNLRADRANSALDHRNRVTFAMLYDTPWYKGSKNWMMKNVVGNWEIAPIYTYQTGNWFTVQSGADSNLNGDSGGDRAYVNAGGNPLIGSGTTPLKNSAGDTVAFLINNPNAGYVTTPKGGLGTAGRNTERLNPTNNIDVTLAKSFNVKENYRFQFAGRFYNIINHPQYVGGYLSDVAPIGFTSTAVHNFTIPSTSVFHNPSQVFSSNPRSITLSAKFIF</sequence>
<dbReference type="KEGG" id="sus:Acid_7027"/>
<evidence type="ECO:0000256" key="7">
    <source>
        <dbReference type="SAM" id="SignalP"/>
    </source>
</evidence>
<dbReference type="InParanoid" id="Q01QY0"/>
<keyword evidence="5" id="KW-0472">Membrane</keyword>
<evidence type="ECO:0000256" key="6">
    <source>
        <dbReference type="ARBA" id="ARBA00023237"/>
    </source>
</evidence>
<protein>
    <recommendedName>
        <fullName evidence="8">TonB-dependent transporter Oar-like beta-barrel domain-containing protein</fullName>
    </recommendedName>
</protein>
<feature type="signal peptide" evidence="7">
    <location>
        <begin position="1"/>
        <end position="24"/>
    </location>
</feature>
<evidence type="ECO:0000256" key="2">
    <source>
        <dbReference type="ARBA" id="ARBA00022448"/>
    </source>
</evidence>
<evidence type="ECO:0000256" key="1">
    <source>
        <dbReference type="ARBA" id="ARBA00004571"/>
    </source>
</evidence>
<dbReference type="GO" id="GO:0009279">
    <property type="term" value="C:cell outer membrane"/>
    <property type="evidence" value="ECO:0007669"/>
    <property type="project" value="UniProtKB-SubCell"/>
</dbReference>
<feature type="domain" description="TonB-dependent transporter Oar-like beta-barrel" evidence="8">
    <location>
        <begin position="238"/>
        <end position="1053"/>
    </location>
</feature>
<dbReference type="SUPFAM" id="SSF49464">
    <property type="entry name" value="Carboxypeptidase regulatory domain-like"/>
    <property type="match status" value="1"/>
</dbReference>
<keyword evidence="2" id="KW-0813">Transport</keyword>
<gene>
    <name evidence="9" type="ordered locus">Acid_7027</name>
</gene>
<evidence type="ECO:0000256" key="5">
    <source>
        <dbReference type="ARBA" id="ARBA00023136"/>
    </source>
</evidence>
<dbReference type="STRING" id="234267.Acid_7027"/>
<dbReference type="Gene3D" id="2.60.40.1120">
    <property type="entry name" value="Carboxypeptidase-like, regulatory domain"/>
    <property type="match status" value="1"/>
</dbReference>
<dbReference type="InterPro" id="IPR039426">
    <property type="entry name" value="TonB-dep_rcpt-like"/>
</dbReference>
<keyword evidence="4" id="KW-0812">Transmembrane</keyword>
<evidence type="ECO:0000256" key="4">
    <source>
        <dbReference type="ARBA" id="ARBA00022692"/>
    </source>
</evidence>
<dbReference type="InterPro" id="IPR008969">
    <property type="entry name" value="CarboxyPept-like_regulatory"/>
</dbReference>
<dbReference type="HOGENOM" id="CLU_006298_0_0_0"/>
<dbReference type="AlphaFoldDB" id="Q01QY0"/>
<keyword evidence="7" id="KW-0732">Signal</keyword>
<dbReference type="Gene3D" id="2.40.170.20">
    <property type="entry name" value="TonB-dependent receptor, beta-barrel domain"/>
    <property type="match status" value="1"/>
</dbReference>
<dbReference type="OrthoDB" id="97893at2"/>
<evidence type="ECO:0000313" key="9">
    <source>
        <dbReference type="EMBL" id="ABJ87940.1"/>
    </source>
</evidence>
<dbReference type="InterPro" id="IPR036942">
    <property type="entry name" value="Beta-barrel_TonB_sf"/>
</dbReference>
<dbReference type="GO" id="GO:0044718">
    <property type="term" value="P:siderophore transmembrane transport"/>
    <property type="evidence" value="ECO:0007669"/>
    <property type="project" value="TreeGrafter"/>
</dbReference>
<dbReference type="Pfam" id="PF13620">
    <property type="entry name" value="CarboxypepD_reg"/>
    <property type="match status" value="1"/>
</dbReference>